<accession>A0A4S3MD43</accession>
<comment type="caution">
    <text evidence="1">The sequence shown here is derived from an EMBL/GenBank/DDBJ whole genome shotgun (WGS) entry which is preliminary data.</text>
</comment>
<dbReference type="PROSITE" id="PS51257">
    <property type="entry name" value="PROKAR_LIPOPROTEIN"/>
    <property type="match status" value="1"/>
</dbReference>
<evidence type="ECO:0000313" key="1">
    <source>
        <dbReference type="EMBL" id="THD76377.1"/>
    </source>
</evidence>
<dbReference type="AlphaFoldDB" id="A0A4S3MD43"/>
<protein>
    <recommendedName>
        <fullName evidence="3">Lipoprotein</fullName>
    </recommendedName>
</protein>
<organism evidence="1 2">
    <name type="scientific">Thalassobius vesicularis</name>
    <dbReference type="NCBI Taxonomy" id="1294297"/>
    <lineage>
        <taxon>Bacteria</taxon>
        <taxon>Pseudomonadati</taxon>
        <taxon>Pseudomonadota</taxon>
        <taxon>Alphaproteobacteria</taxon>
        <taxon>Rhodobacterales</taxon>
        <taxon>Roseobacteraceae</taxon>
        <taxon>Thalassovita</taxon>
    </lineage>
</organism>
<evidence type="ECO:0000313" key="2">
    <source>
        <dbReference type="Proteomes" id="UP000306113"/>
    </source>
</evidence>
<proteinExistence type="predicted"/>
<reference evidence="1 2" key="1">
    <citation type="submission" date="2019-04" db="EMBL/GenBank/DDBJ databases">
        <title>Draft genome sequence of Youngimonas vesicularis.</title>
        <authorList>
            <person name="Hameed A."/>
        </authorList>
    </citation>
    <scope>NUCLEOTIDE SEQUENCE [LARGE SCALE GENOMIC DNA]</scope>
    <source>
        <strain evidence="1 2">CC-AMW-E</strain>
    </source>
</reference>
<evidence type="ECO:0008006" key="3">
    <source>
        <dbReference type="Google" id="ProtNLM"/>
    </source>
</evidence>
<gene>
    <name evidence="1" type="ORF">E7681_00620</name>
</gene>
<dbReference type="EMBL" id="SSMD01000001">
    <property type="protein sequence ID" value="THD76377.1"/>
    <property type="molecule type" value="Genomic_DNA"/>
</dbReference>
<sequence length="140" mass="16228">MLRFLALLALPLLAACLPAGDTRHPIQRLLEGRTVTYDLPRETDDYKNPPDMAAEVQTWAADGTTVLQWRPLLVKHKTYPKTGRWWIKGDLYCQWFNPEPPPADLTCMTVRAYDNGTRVHFREPGIMVFFRRERHGTFSN</sequence>
<dbReference type="Proteomes" id="UP000306113">
    <property type="component" value="Unassembled WGS sequence"/>
</dbReference>
<name>A0A4S3MD43_9RHOB</name>
<dbReference type="RefSeq" id="WP_136337321.1">
    <property type="nucleotide sequence ID" value="NZ_SSMD01000001.1"/>
</dbReference>
<keyword evidence="2" id="KW-1185">Reference proteome</keyword>
<dbReference type="OrthoDB" id="7360198at2"/>